<feature type="region of interest" description="Disordered" evidence="1">
    <location>
        <begin position="525"/>
        <end position="551"/>
    </location>
</feature>
<feature type="region of interest" description="Disordered" evidence="1">
    <location>
        <begin position="191"/>
        <end position="321"/>
    </location>
</feature>
<feature type="region of interest" description="Disordered" evidence="1">
    <location>
        <begin position="651"/>
        <end position="740"/>
    </location>
</feature>
<gene>
    <name evidence="2" type="ORF">CDD81_2537</name>
</gene>
<dbReference type="OrthoDB" id="774557at2759"/>
<proteinExistence type="predicted"/>
<dbReference type="AlphaFoldDB" id="A0A2C5YCT0"/>
<keyword evidence="3" id="KW-1185">Reference proteome</keyword>
<dbReference type="Pfam" id="PF01803">
    <property type="entry name" value="LIM_bind"/>
    <property type="match status" value="1"/>
</dbReference>
<organism evidence="2 3">
    <name type="scientific">Ophiocordyceps australis</name>
    <dbReference type="NCBI Taxonomy" id="1399860"/>
    <lineage>
        <taxon>Eukaryota</taxon>
        <taxon>Fungi</taxon>
        <taxon>Dikarya</taxon>
        <taxon>Ascomycota</taxon>
        <taxon>Pezizomycotina</taxon>
        <taxon>Sordariomycetes</taxon>
        <taxon>Hypocreomycetidae</taxon>
        <taxon>Hypocreales</taxon>
        <taxon>Ophiocordycipitaceae</taxon>
        <taxon>Ophiocordyceps</taxon>
    </lineage>
</organism>
<dbReference type="InterPro" id="IPR029005">
    <property type="entry name" value="LIM-bd/SEUSS"/>
</dbReference>
<dbReference type="Proteomes" id="UP000226192">
    <property type="component" value="Unassembled WGS sequence"/>
</dbReference>
<feature type="compositionally biased region" description="Polar residues" evidence="1">
    <location>
        <begin position="677"/>
        <end position="690"/>
    </location>
</feature>
<dbReference type="STRING" id="1399860.A0A2C5YCT0"/>
<dbReference type="PANTHER" id="PTHR10378">
    <property type="entry name" value="LIM DOMAIN-BINDING PROTEIN"/>
    <property type="match status" value="1"/>
</dbReference>
<comment type="caution">
    <text evidence="2">The sequence shown here is derived from an EMBL/GenBank/DDBJ whole genome shotgun (WGS) entry which is preliminary data.</text>
</comment>
<feature type="compositionally biased region" description="Gly residues" evidence="1">
    <location>
        <begin position="275"/>
        <end position="284"/>
    </location>
</feature>
<evidence type="ECO:0000313" key="3">
    <source>
        <dbReference type="Proteomes" id="UP000226192"/>
    </source>
</evidence>
<feature type="compositionally biased region" description="Gly residues" evidence="1">
    <location>
        <begin position="230"/>
        <end position="242"/>
    </location>
</feature>
<dbReference type="EMBL" id="NJET01000018">
    <property type="protein sequence ID" value="PHH65433.1"/>
    <property type="molecule type" value="Genomic_DNA"/>
</dbReference>
<name>A0A2C5YCT0_9HYPO</name>
<feature type="compositionally biased region" description="Polar residues" evidence="1">
    <location>
        <begin position="715"/>
        <end position="724"/>
    </location>
</feature>
<reference evidence="2 3" key="1">
    <citation type="submission" date="2017-06" db="EMBL/GenBank/DDBJ databases">
        <title>Ant-infecting Ophiocordyceps genomes reveal a high diversity of potential behavioral manipulation genes and a possible major role for enterotoxins.</title>
        <authorList>
            <person name="De Bekker C."/>
            <person name="Evans H.C."/>
            <person name="Brachmann A."/>
            <person name="Hughes D.P."/>
        </authorList>
    </citation>
    <scope>NUCLEOTIDE SEQUENCE [LARGE SCALE GENOMIC DNA]</scope>
    <source>
        <strain evidence="2 3">Map64</strain>
    </source>
</reference>
<feature type="compositionally biased region" description="Low complexity" evidence="1">
    <location>
        <begin position="655"/>
        <end position="676"/>
    </location>
</feature>
<evidence type="ECO:0000256" key="1">
    <source>
        <dbReference type="SAM" id="MobiDB-lite"/>
    </source>
</evidence>
<sequence>MMAASMGPNFTGHAAGMAHQGVAGHPMGPGMPPNAAQQGVPGAGMHQQFGGHMAVPGPGGQVNPALMGAMPPGASPHALQHLTAAQQHLYQQQQHQHPLSAHLASNHSAIAAMRQQQLLQQQQSQARQALLAQQAVHANMGGAMPMGMPLNAQHFQQLRQPGRLAPNGHQQAQAIMAQQLALQQQQQHVQQQQAAQQAAHNQQMAGGPNHGQHMSMGASGMMGMQQQPQMGGGGQGQMGGQQQGMQQGQGQAQSHLHGQSQQHAQQGQQQSQHGSQGGTPGPGGQQTPSQTPAPTPAQPNQLQQAPGQAHHQALHHGPPHMSAAATQQLMANTLFQQQQQQQQHRREGMKGQCMLKLLQFGEHLSAFPGHKGKDDISYWNSFVERFFSQNAVFRHSLHISDAEDTTDKQYEISFAAIARYFHTHFTSGVKSMQLVADKGLMDRAMPGDCHCIETSKASLVYWFETGTHLVATGTLRAQFDAEQKIELFEFLTTGHEEYISRKQVIELAKPVHVWFKDWHKVNSGQEVKQSPEMSKKAKGKHFKSPQTQPPDVLADLPDSAVNSKGVTAAVHQFLEIVEVLGQMNPLFAFCHSYPGHSPYTTMDQYVSTYINGAPPAVNGQVLPPPAAAPPAFAAFAMGASPAAAHVNLPASPHVAGSPAPGQMQAPAMQMQPSQQGTNSSGPSANTSPASNKRRRPSAVKEEDISGAPTPVGSVAQVNGIQNRPNKPPTPRMPKRHKAGP</sequence>
<feature type="compositionally biased region" description="Low complexity" evidence="1">
    <location>
        <begin position="298"/>
        <end position="309"/>
    </location>
</feature>
<accession>A0A2C5YCT0</accession>
<evidence type="ECO:0000313" key="2">
    <source>
        <dbReference type="EMBL" id="PHH65433.1"/>
    </source>
</evidence>
<protein>
    <submittedName>
        <fullName evidence="2">Uncharacterized protein</fullName>
    </submittedName>
</protein>
<feature type="compositionally biased region" description="Low complexity" evidence="1">
    <location>
        <begin position="243"/>
        <end position="274"/>
    </location>
</feature>
<feature type="compositionally biased region" description="Low complexity" evidence="1">
    <location>
        <begin position="191"/>
        <end position="229"/>
    </location>
</feature>